<evidence type="ECO:0000313" key="6">
    <source>
        <dbReference type="Proteomes" id="UP001055219"/>
    </source>
</evidence>
<dbReference type="GeneID" id="75829931"/>
<keyword evidence="2" id="KW-0539">Nucleus</keyword>
<dbReference type="InterPro" id="IPR007219">
    <property type="entry name" value="XnlR_reg_dom"/>
</dbReference>
<dbReference type="Pfam" id="PF04082">
    <property type="entry name" value="Fungal_trans"/>
    <property type="match status" value="1"/>
</dbReference>
<dbReference type="CDD" id="cd12148">
    <property type="entry name" value="fungal_TF_MHR"/>
    <property type="match status" value="1"/>
</dbReference>
<dbReference type="GO" id="GO:0003677">
    <property type="term" value="F:DNA binding"/>
    <property type="evidence" value="ECO:0007669"/>
    <property type="project" value="InterPro"/>
</dbReference>
<dbReference type="PANTHER" id="PTHR46910:SF23">
    <property type="entry name" value="THIAMINE REPRESSIBLE GENES REGULATORY PROTEIN THI1"/>
    <property type="match status" value="1"/>
</dbReference>
<dbReference type="EMBL" id="JAGIXG020000016">
    <property type="protein sequence ID" value="KAI6782011.1"/>
    <property type="molecule type" value="Genomic_DNA"/>
</dbReference>
<dbReference type="PROSITE" id="PS00463">
    <property type="entry name" value="ZN2_CY6_FUNGAL_1"/>
    <property type="match status" value="1"/>
</dbReference>
<keyword evidence="6" id="KW-1185">Reference proteome</keyword>
<dbReference type="InterPro" id="IPR050987">
    <property type="entry name" value="AtrR-like"/>
</dbReference>
<evidence type="ECO:0000313" key="5">
    <source>
        <dbReference type="EMBL" id="KAI6782011.1"/>
    </source>
</evidence>
<dbReference type="Gene3D" id="4.10.240.10">
    <property type="entry name" value="Zn(2)-C6 fungal-type DNA-binding domain"/>
    <property type="match status" value="1"/>
</dbReference>
<dbReference type="Proteomes" id="UP001055219">
    <property type="component" value="Unassembled WGS sequence"/>
</dbReference>
<evidence type="ECO:0000256" key="1">
    <source>
        <dbReference type="ARBA" id="ARBA00022723"/>
    </source>
</evidence>
<feature type="region of interest" description="Disordered" evidence="3">
    <location>
        <begin position="61"/>
        <end position="92"/>
    </location>
</feature>
<dbReference type="OrthoDB" id="2283488at2759"/>
<name>A0A9P9Y298_9HYPO</name>
<organism evidence="5 6">
    <name type="scientific">Emericellopsis cladophorae</name>
    <dbReference type="NCBI Taxonomy" id="2686198"/>
    <lineage>
        <taxon>Eukaryota</taxon>
        <taxon>Fungi</taxon>
        <taxon>Dikarya</taxon>
        <taxon>Ascomycota</taxon>
        <taxon>Pezizomycotina</taxon>
        <taxon>Sordariomycetes</taxon>
        <taxon>Hypocreomycetidae</taxon>
        <taxon>Hypocreales</taxon>
        <taxon>Bionectriaceae</taxon>
        <taxon>Emericellopsis</taxon>
    </lineage>
</organism>
<dbReference type="GO" id="GO:0000981">
    <property type="term" value="F:DNA-binding transcription factor activity, RNA polymerase II-specific"/>
    <property type="evidence" value="ECO:0007669"/>
    <property type="project" value="InterPro"/>
</dbReference>
<dbReference type="InterPro" id="IPR001138">
    <property type="entry name" value="Zn2Cys6_DnaBD"/>
</dbReference>
<gene>
    <name evidence="5" type="ORF">J7T54_003430</name>
</gene>
<proteinExistence type="predicted"/>
<dbReference type="SUPFAM" id="SSF57701">
    <property type="entry name" value="Zn2/Cys6 DNA-binding domain"/>
    <property type="match status" value="1"/>
</dbReference>
<feature type="domain" description="Zn(2)-C6 fungal-type" evidence="4">
    <location>
        <begin position="26"/>
        <end position="57"/>
    </location>
</feature>
<dbReference type="SMART" id="SM00906">
    <property type="entry name" value="Fungal_trans"/>
    <property type="match status" value="1"/>
</dbReference>
<dbReference type="Pfam" id="PF00172">
    <property type="entry name" value="Zn_clus"/>
    <property type="match status" value="1"/>
</dbReference>
<keyword evidence="1" id="KW-0479">Metal-binding</keyword>
<accession>A0A9P9Y298</accession>
<dbReference type="AlphaFoldDB" id="A0A9P9Y298"/>
<comment type="caution">
    <text evidence="5">The sequence shown here is derived from an EMBL/GenBank/DDBJ whole genome shotgun (WGS) entry which is preliminary data.</text>
</comment>
<dbReference type="GO" id="GO:0006351">
    <property type="term" value="P:DNA-templated transcription"/>
    <property type="evidence" value="ECO:0007669"/>
    <property type="project" value="InterPro"/>
</dbReference>
<dbReference type="SMART" id="SM00066">
    <property type="entry name" value="GAL4"/>
    <property type="match status" value="1"/>
</dbReference>
<sequence length="745" mass="83082">MSELALERRRLRRRVADDNRKRAPRACDRCKARKSRCIESTPGTCRRCEAKELTCIYDDRRQSPDHTDASPLPTAARQAAARKGTTPGDDNISINSYQTDRIMWPRFLSRLREAFSLDVQSTPEAHDMMAMQASISGPRSLLPAELLRLRRAIDAFPPRPVADYLLAVCIRHGTDSFFYFDQAHFLHEIDEFYNDQSSPLRGDIGFIGLALAAFALGSQWTPMERPSEGPTPSLAGDHDPGTLFHSHLKTLVPDLIERPCLRNIQAFYIMGVYLMPTSAVGSSYVYIGLALRKALAFDLHQSADEASIDEREREVRNRLWWSIWSLERITALKLNRARSVDIEHVTVPLPTPMASLDQGDSRIFDNVQHQIAMARLVKILDGVTDVGFVFLPSPRWFTLTFVYRTRPSATAVRRLEASLKDWKHSLPLQFKLANINTRDSSYRAVLHLYLNYYYAWIAMGKVSVVTVVRDHLRQNLSGQGPANTPALDAAVRDVSYACTRAASKILRLFEMLNNTGNITRFSFTDFQGCSIATIVTLLSGIQGRDSGYEGRVTFGLDCLRKMAAGNMTAKVGVRFVEALQTIADEAVMKLRRAEHDHLQVQHEVGLDSGAAEYTRWAQWLSRAENELQSLGSPLTMATNVAQPPVMLGAPPTTDNSNLPMTPSVRDASMWDHPTNDSLLPPPLAPSAAAPALSTFNARPIFEHSNNNGGSGEEFLPSSLYGDDQNFLMGLTGLDVLDFSELTTPL</sequence>
<reference evidence="5" key="2">
    <citation type="submission" date="2022-07" db="EMBL/GenBank/DDBJ databases">
        <authorList>
            <person name="Goncalves M.F.M."/>
            <person name="Hilario S."/>
            <person name="Van De Peer Y."/>
            <person name="Esteves A.C."/>
            <person name="Alves A."/>
        </authorList>
    </citation>
    <scope>NUCLEOTIDE SEQUENCE</scope>
    <source>
        <strain evidence="5">MUM 19.33</strain>
    </source>
</reference>
<dbReference type="InterPro" id="IPR036864">
    <property type="entry name" value="Zn2-C6_fun-type_DNA-bd_sf"/>
</dbReference>
<protein>
    <recommendedName>
        <fullName evidence="4">Zn(2)-C6 fungal-type domain-containing protein</fullName>
    </recommendedName>
</protein>
<evidence type="ECO:0000256" key="3">
    <source>
        <dbReference type="SAM" id="MobiDB-lite"/>
    </source>
</evidence>
<dbReference type="PROSITE" id="PS50048">
    <property type="entry name" value="ZN2_CY6_FUNGAL_2"/>
    <property type="match status" value="1"/>
</dbReference>
<dbReference type="GO" id="GO:0008270">
    <property type="term" value="F:zinc ion binding"/>
    <property type="evidence" value="ECO:0007669"/>
    <property type="project" value="InterPro"/>
</dbReference>
<evidence type="ECO:0000259" key="4">
    <source>
        <dbReference type="PROSITE" id="PS50048"/>
    </source>
</evidence>
<evidence type="ECO:0000256" key="2">
    <source>
        <dbReference type="ARBA" id="ARBA00023242"/>
    </source>
</evidence>
<dbReference type="RefSeq" id="XP_051362867.1">
    <property type="nucleotide sequence ID" value="XM_051505697.1"/>
</dbReference>
<dbReference type="PANTHER" id="PTHR46910">
    <property type="entry name" value="TRANSCRIPTION FACTOR PDR1"/>
    <property type="match status" value="1"/>
</dbReference>
<reference evidence="5" key="1">
    <citation type="journal article" date="2021" name="J Fungi (Basel)">
        <title>Genomic and Metabolomic Analyses of the Marine Fungus Emericellopsis cladophorae: Insights into Saltwater Adaptability Mechanisms and Its Biosynthetic Potential.</title>
        <authorList>
            <person name="Goncalves M.F.M."/>
            <person name="Hilario S."/>
            <person name="Van de Peer Y."/>
            <person name="Esteves A.C."/>
            <person name="Alves A."/>
        </authorList>
    </citation>
    <scope>NUCLEOTIDE SEQUENCE</scope>
    <source>
        <strain evidence="5">MUM 19.33</strain>
    </source>
</reference>
<dbReference type="CDD" id="cd00067">
    <property type="entry name" value="GAL4"/>
    <property type="match status" value="1"/>
</dbReference>